<dbReference type="Pfam" id="PF13041">
    <property type="entry name" value="PPR_2"/>
    <property type="match status" value="1"/>
</dbReference>
<keyword evidence="5" id="KW-1185">Reference proteome</keyword>
<proteinExistence type="inferred from homology"/>
<dbReference type="Proteomes" id="UP001202328">
    <property type="component" value="Unassembled WGS sequence"/>
</dbReference>
<feature type="repeat" description="PPR" evidence="3">
    <location>
        <begin position="59"/>
        <end position="93"/>
    </location>
</feature>
<name>A0AAD4XKE1_9MAGN</name>
<comment type="caution">
    <text evidence="4">The sequence shown here is derived from an EMBL/GenBank/DDBJ whole genome shotgun (WGS) entry which is preliminary data.</text>
</comment>
<dbReference type="EMBL" id="JAJJMB010008592">
    <property type="protein sequence ID" value="KAI3922781.1"/>
    <property type="molecule type" value="Genomic_DNA"/>
</dbReference>
<dbReference type="AlphaFoldDB" id="A0AAD4XKE1"/>
<evidence type="ECO:0000313" key="5">
    <source>
        <dbReference type="Proteomes" id="UP001202328"/>
    </source>
</evidence>
<evidence type="ECO:0000256" key="3">
    <source>
        <dbReference type="PROSITE-ProRule" id="PRU00708"/>
    </source>
</evidence>
<dbReference type="NCBIfam" id="TIGR00756">
    <property type="entry name" value="PPR"/>
    <property type="match status" value="2"/>
</dbReference>
<dbReference type="InterPro" id="IPR011990">
    <property type="entry name" value="TPR-like_helical_dom_sf"/>
</dbReference>
<evidence type="ECO:0000256" key="1">
    <source>
        <dbReference type="ARBA" id="ARBA00007626"/>
    </source>
</evidence>
<feature type="repeat" description="PPR" evidence="3">
    <location>
        <begin position="94"/>
        <end position="128"/>
    </location>
</feature>
<dbReference type="InterPro" id="IPR002885">
    <property type="entry name" value="PPR_rpt"/>
</dbReference>
<reference evidence="4" key="1">
    <citation type="submission" date="2022-04" db="EMBL/GenBank/DDBJ databases">
        <title>A functionally conserved STORR gene fusion in Papaver species that diverged 16.8 million years ago.</title>
        <authorList>
            <person name="Catania T."/>
        </authorList>
    </citation>
    <scope>NUCLEOTIDE SEQUENCE</scope>
    <source>
        <strain evidence="4">S-188037</strain>
    </source>
</reference>
<accession>A0AAD4XKE1</accession>
<dbReference type="PROSITE" id="PS51375">
    <property type="entry name" value="PPR"/>
    <property type="match status" value="2"/>
</dbReference>
<protein>
    <recommendedName>
        <fullName evidence="6">Pentatricopeptide repeat-containing protein</fullName>
    </recommendedName>
</protein>
<dbReference type="PANTHER" id="PTHR47447">
    <property type="entry name" value="OS03G0856100 PROTEIN"/>
    <property type="match status" value="1"/>
</dbReference>
<dbReference type="PANTHER" id="PTHR47447:SF25">
    <property type="entry name" value="SAP DOMAIN-CONTAINING PROTEIN"/>
    <property type="match status" value="1"/>
</dbReference>
<evidence type="ECO:0008006" key="6">
    <source>
        <dbReference type="Google" id="ProtNLM"/>
    </source>
</evidence>
<organism evidence="4 5">
    <name type="scientific">Papaver atlanticum</name>
    <dbReference type="NCBI Taxonomy" id="357466"/>
    <lineage>
        <taxon>Eukaryota</taxon>
        <taxon>Viridiplantae</taxon>
        <taxon>Streptophyta</taxon>
        <taxon>Embryophyta</taxon>
        <taxon>Tracheophyta</taxon>
        <taxon>Spermatophyta</taxon>
        <taxon>Magnoliopsida</taxon>
        <taxon>Ranunculales</taxon>
        <taxon>Papaveraceae</taxon>
        <taxon>Papaveroideae</taxon>
        <taxon>Papaver</taxon>
    </lineage>
</organism>
<gene>
    <name evidence="4" type="ORF">MKW98_006912</name>
</gene>
<evidence type="ECO:0000256" key="2">
    <source>
        <dbReference type="ARBA" id="ARBA00022737"/>
    </source>
</evidence>
<evidence type="ECO:0000313" key="4">
    <source>
        <dbReference type="EMBL" id="KAI3922781.1"/>
    </source>
</evidence>
<feature type="non-terminal residue" evidence="4">
    <location>
        <position position="131"/>
    </location>
</feature>
<sequence length="131" mass="14872">METHIVFPTMHGVFSPSSRLTFTKCEISESRCKHRRFQKAAKSLNLTIAKHASVSEEISRENYNILIRKHCKEGNVDKCMELLTQMESLGFHPNATSYNILIESLGNVGRTLEADSIFQEMKNLDLSLKLG</sequence>
<dbReference type="Gene3D" id="1.25.40.10">
    <property type="entry name" value="Tetratricopeptide repeat domain"/>
    <property type="match status" value="1"/>
</dbReference>
<keyword evidence="2" id="KW-0677">Repeat</keyword>
<comment type="similarity">
    <text evidence="1">Belongs to the PPR family. P subfamily.</text>
</comment>